<feature type="transmembrane region" description="Helical" evidence="1">
    <location>
        <begin position="6"/>
        <end position="23"/>
    </location>
</feature>
<name>A0A1F4U4R2_UNCSA</name>
<comment type="caution">
    <text evidence="2">The sequence shown here is derived from an EMBL/GenBank/DDBJ whole genome shotgun (WGS) entry which is preliminary data.</text>
</comment>
<dbReference type="EMBL" id="MEUJ01000011">
    <property type="protein sequence ID" value="OGC39283.1"/>
    <property type="molecule type" value="Genomic_DNA"/>
</dbReference>
<dbReference type="AlphaFoldDB" id="A0A1F4U4R2"/>
<evidence type="ECO:0000313" key="3">
    <source>
        <dbReference type="Proteomes" id="UP000179242"/>
    </source>
</evidence>
<sequence>MKKTLVLSAYLFFVPSLYIILTSRRLDKDCSFHAAQAFLLWLIFLAVYTILVPIRDSHFAILLPWGAIAAIGITKIKVPVLSGWAEALC</sequence>
<reference evidence="2 3" key="1">
    <citation type="journal article" date="2016" name="Nat. Commun.">
        <title>Thousands of microbial genomes shed light on interconnected biogeochemical processes in an aquifer system.</title>
        <authorList>
            <person name="Anantharaman K."/>
            <person name="Brown C.T."/>
            <person name="Hug L.A."/>
            <person name="Sharon I."/>
            <person name="Castelle C.J."/>
            <person name="Probst A.J."/>
            <person name="Thomas B.C."/>
            <person name="Singh A."/>
            <person name="Wilkins M.J."/>
            <person name="Karaoz U."/>
            <person name="Brodie E.L."/>
            <person name="Williams K.H."/>
            <person name="Hubbard S.S."/>
            <person name="Banfield J.F."/>
        </authorList>
    </citation>
    <scope>NUCLEOTIDE SEQUENCE [LARGE SCALE GENOMIC DNA]</scope>
</reference>
<feature type="transmembrane region" description="Helical" evidence="1">
    <location>
        <begin position="30"/>
        <end position="51"/>
    </location>
</feature>
<keyword evidence="1" id="KW-1133">Transmembrane helix</keyword>
<keyword evidence="1" id="KW-0812">Transmembrane</keyword>
<dbReference type="Proteomes" id="UP000179242">
    <property type="component" value="Unassembled WGS sequence"/>
</dbReference>
<protein>
    <submittedName>
        <fullName evidence="2">Uncharacterized protein</fullName>
    </submittedName>
</protein>
<organism evidence="2 3">
    <name type="scientific">candidate division WOR-1 bacterium RIFOXYC2_FULL_46_14</name>
    <dbReference type="NCBI Taxonomy" id="1802587"/>
    <lineage>
        <taxon>Bacteria</taxon>
        <taxon>Bacillati</taxon>
        <taxon>Saganbacteria</taxon>
    </lineage>
</organism>
<evidence type="ECO:0000256" key="1">
    <source>
        <dbReference type="SAM" id="Phobius"/>
    </source>
</evidence>
<feature type="transmembrane region" description="Helical" evidence="1">
    <location>
        <begin position="57"/>
        <end position="74"/>
    </location>
</feature>
<gene>
    <name evidence="2" type="ORF">A2438_07155</name>
</gene>
<proteinExistence type="predicted"/>
<evidence type="ECO:0000313" key="2">
    <source>
        <dbReference type="EMBL" id="OGC39283.1"/>
    </source>
</evidence>
<keyword evidence="1" id="KW-0472">Membrane</keyword>
<accession>A0A1F4U4R2</accession>